<dbReference type="AlphaFoldDB" id="A0AAP0LW43"/>
<dbReference type="SMART" id="SM01041">
    <property type="entry name" value="BRO1"/>
    <property type="match status" value="1"/>
</dbReference>
<keyword evidence="4" id="KW-1185">Reference proteome</keyword>
<protein>
    <recommendedName>
        <fullName evidence="2">BRO1 domain-containing protein</fullName>
    </recommendedName>
</protein>
<dbReference type="SUPFAM" id="SSF56281">
    <property type="entry name" value="Metallo-hydrolase/oxidoreductase"/>
    <property type="match status" value="1"/>
</dbReference>
<dbReference type="PANTHER" id="PTHR36142">
    <property type="entry name" value="METALLO-HYDROLASE/OXIDOREDUCTASE SUPERFAMILY PROTEIN"/>
    <property type="match status" value="1"/>
</dbReference>
<dbReference type="InterPro" id="IPR036866">
    <property type="entry name" value="RibonucZ/Hydroxyglut_hydro"/>
</dbReference>
<dbReference type="InterPro" id="IPR004328">
    <property type="entry name" value="BRO1_dom"/>
</dbReference>
<dbReference type="Proteomes" id="UP001428341">
    <property type="component" value="Unassembled WGS sequence"/>
</dbReference>
<accession>A0AAP0LW43</accession>
<organism evidence="3 4">
    <name type="scientific">Citrus x changshan-huyou</name>
    <dbReference type="NCBI Taxonomy" id="2935761"/>
    <lineage>
        <taxon>Eukaryota</taxon>
        <taxon>Viridiplantae</taxon>
        <taxon>Streptophyta</taxon>
        <taxon>Embryophyta</taxon>
        <taxon>Tracheophyta</taxon>
        <taxon>Spermatophyta</taxon>
        <taxon>Magnoliopsida</taxon>
        <taxon>eudicotyledons</taxon>
        <taxon>Gunneridae</taxon>
        <taxon>Pentapetalae</taxon>
        <taxon>rosids</taxon>
        <taxon>malvids</taxon>
        <taxon>Sapindales</taxon>
        <taxon>Rutaceae</taxon>
        <taxon>Aurantioideae</taxon>
        <taxon>Citrus</taxon>
    </lineage>
</organism>
<feature type="region of interest" description="Disordered" evidence="1">
    <location>
        <begin position="715"/>
        <end position="736"/>
    </location>
</feature>
<evidence type="ECO:0000313" key="3">
    <source>
        <dbReference type="EMBL" id="KAK9188468.1"/>
    </source>
</evidence>
<feature type="domain" description="BRO1" evidence="2">
    <location>
        <begin position="1"/>
        <end position="576"/>
    </location>
</feature>
<reference evidence="3 4" key="1">
    <citation type="submission" date="2024-05" db="EMBL/GenBank/DDBJ databases">
        <title>Haplotype-resolved chromosome-level genome assembly of Huyou (Citrus changshanensis).</title>
        <authorList>
            <person name="Miao C."/>
            <person name="Chen W."/>
            <person name="Wu Y."/>
            <person name="Wang L."/>
            <person name="Zhao S."/>
            <person name="Grierson D."/>
            <person name="Xu C."/>
            <person name="Chen K."/>
        </authorList>
    </citation>
    <scope>NUCLEOTIDE SEQUENCE [LARGE SCALE GENOMIC DNA]</scope>
    <source>
        <strain evidence="3">01-14</strain>
        <tissue evidence="3">Leaf</tissue>
    </source>
</reference>
<dbReference type="Pfam" id="PF13483">
    <property type="entry name" value="Lactamase_B_3"/>
    <property type="match status" value="1"/>
</dbReference>
<evidence type="ECO:0000313" key="4">
    <source>
        <dbReference type="Proteomes" id="UP001428341"/>
    </source>
</evidence>
<dbReference type="Gene3D" id="1.25.40.280">
    <property type="entry name" value="alix/aip1 like domains"/>
    <property type="match status" value="1"/>
</dbReference>
<dbReference type="CDD" id="cd09247">
    <property type="entry name" value="BRO1_Alix_like_2"/>
    <property type="match status" value="1"/>
</dbReference>
<evidence type="ECO:0000256" key="1">
    <source>
        <dbReference type="SAM" id="MobiDB-lite"/>
    </source>
</evidence>
<dbReference type="Gene3D" id="3.60.15.10">
    <property type="entry name" value="Ribonuclease Z/Hydroxyacylglutathione hydrolase-like"/>
    <property type="match status" value="1"/>
</dbReference>
<proteinExistence type="predicted"/>
<name>A0AAP0LW43_9ROSI</name>
<dbReference type="EMBL" id="JBCGBO010000007">
    <property type="protein sequence ID" value="KAK9188468.1"/>
    <property type="molecule type" value="Genomic_DNA"/>
</dbReference>
<sequence length="736" mass="82200">MMLHFREPAKLKTKRVIFEDVYAARDSATLENLKELSSKRKVIEDSINQNCYITEAIAREMSGGLTCPFQQDLRKLEQYLPLLENLVYHVDLLGSNHQIAWWTSELKIRWSSALGASSFFNLMGPKFYQIDNLHFELGMVLFLYGAILRERALEIVPSDIVQSATLFREAAGVFLYLSQEVFPSLRPTLPAERPPEATSYMSTVMSLICLAEAQAVSIKKAEEKGTTAGLLAKLHYGVAEMLGEAIDVLYSANGQCKDISSCFMEFICSCKALHELRSQKYLAESLKDAGQVGIAIGILHDALINVKKKMPGEESHKSIFRKEVDVAADMLTKCERENEFVWQQKIASGDELPLPQVSVLFGLCWKSTEKRTKEGKETVIRGRTQLRTPYATMLTGFHCTTLPFSCLPSRRSRTRTTDIILSALSKTPRFTSACRSSVPIHPTAFNFPTRRFSKVVSALVSEENAVATDVFKLTYLEGNSWLWDLDGVKVLVDPILVGNLDFGIPWLFDAGKKFLKSFQLSDLPQVDCLLITQSLDDHCHLKTLKPLSKMSPNLKVIATPNAKTLLDPLFQNVTYVEPGQSSEIEGRNGSKLRVKATAGPVLGPPWQRPENGYLVNSSQGQLTLYYEPHCVYNQNFLEKERSDIIITPVIKQLLPKFTLVSGQEDAVKLAKLLHAKFIVPMKNGDLDSKGFLASIIQSEGTIESFKELLSKELPDAQLLEPTPGEPLEIPAPSDNP</sequence>
<gene>
    <name evidence="3" type="ORF">WN944_019871</name>
</gene>
<dbReference type="PANTHER" id="PTHR36142:SF2">
    <property type="entry name" value="METALLO-HYDROLASE_OXIDOREDUCTASE SUPERFAMILY PROTEIN"/>
    <property type="match status" value="1"/>
</dbReference>
<dbReference type="InterPro" id="IPR038499">
    <property type="entry name" value="BRO1_sf"/>
</dbReference>
<comment type="caution">
    <text evidence="3">The sequence shown here is derived from an EMBL/GenBank/DDBJ whole genome shotgun (WGS) entry which is preliminary data.</text>
</comment>
<dbReference type="PROSITE" id="PS51180">
    <property type="entry name" value="BRO1"/>
    <property type="match status" value="1"/>
</dbReference>
<evidence type="ECO:0000259" key="2">
    <source>
        <dbReference type="PROSITE" id="PS51180"/>
    </source>
</evidence>
<dbReference type="Pfam" id="PF03097">
    <property type="entry name" value="BRO1"/>
    <property type="match status" value="1"/>
</dbReference>